<name>A0ABN9WBZ4_9DINO</name>
<protein>
    <submittedName>
        <fullName evidence="5">Uncharacterized protein</fullName>
    </submittedName>
</protein>
<dbReference type="PROSITE" id="PS00764">
    <property type="entry name" value="ENDONUCLEASE_III_1"/>
    <property type="match status" value="1"/>
</dbReference>
<evidence type="ECO:0000256" key="4">
    <source>
        <dbReference type="SAM" id="Phobius"/>
    </source>
</evidence>
<keyword evidence="4" id="KW-1133">Transmembrane helix</keyword>
<proteinExistence type="inferred from homology"/>
<accession>A0ABN9WBZ4</accession>
<keyword evidence="6" id="KW-1185">Reference proteome</keyword>
<keyword evidence="4" id="KW-0812">Transmembrane</keyword>
<reference evidence="5" key="1">
    <citation type="submission" date="2023-10" db="EMBL/GenBank/DDBJ databases">
        <authorList>
            <person name="Chen Y."/>
            <person name="Shah S."/>
            <person name="Dougan E. K."/>
            <person name="Thang M."/>
            <person name="Chan C."/>
        </authorList>
    </citation>
    <scope>NUCLEOTIDE SEQUENCE [LARGE SCALE GENOMIC DNA]</scope>
</reference>
<gene>
    <name evidence="5" type="ORF">PCOR1329_LOCUS64925</name>
</gene>
<evidence type="ECO:0000256" key="1">
    <source>
        <dbReference type="ARBA" id="ARBA00008343"/>
    </source>
</evidence>
<evidence type="ECO:0000256" key="3">
    <source>
        <dbReference type="ARBA" id="ARBA00023295"/>
    </source>
</evidence>
<evidence type="ECO:0000313" key="5">
    <source>
        <dbReference type="EMBL" id="CAK0882394.1"/>
    </source>
</evidence>
<comment type="similarity">
    <text evidence="1">Belongs to the Nth/MutY family.</text>
</comment>
<feature type="transmembrane region" description="Helical" evidence="4">
    <location>
        <begin position="24"/>
        <end position="48"/>
    </location>
</feature>
<dbReference type="EMBL" id="CAUYUJ010018291">
    <property type="protein sequence ID" value="CAK0882394.1"/>
    <property type="molecule type" value="Genomic_DNA"/>
</dbReference>
<organism evidence="5 6">
    <name type="scientific">Prorocentrum cordatum</name>
    <dbReference type="NCBI Taxonomy" id="2364126"/>
    <lineage>
        <taxon>Eukaryota</taxon>
        <taxon>Sar</taxon>
        <taxon>Alveolata</taxon>
        <taxon>Dinophyceae</taxon>
        <taxon>Prorocentrales</taxon>
        <taxon>Prorocentraceae</taxon>
        <taxon>Prorocentrum</taxon>
    </lineage>
</organism>
<evidence type="ECO:0000313" key="6">
    <source>
        <dbReference type="Proteomes" id="UP001189429"/>
    </source>
</evidence>
<keyword evidence="3" id="KW-0326">Glycosidase</keyword>
<keyword evidence="4" id="KW-0472">Membrane</keyword>
<comment type="caution">
    <text evidence="5">The sequence shown here is derived from an EMBL/GenBank/DDBJ whole genome shotgun (WGS) entry which is preliminary data.</text>
</comment>
<evidence type="ECO:0000256" key="2">
    <source>
        <dbReference type="ARBA" id="ARBA00022801"/>
    </source>
</evidence>
<keyword evidence="2" id="KW-0378">Hydrolase</keyword>
<dbReference type="InterPro" id="IPR004035">
    <property type="entry name" value="Endouclease-III_FeS-bd_BS"/>
</dbReference>
<sequence length="128" mass="13912">MTSDGPSGPSVARLPNGDAGRVVVFLPLLFLLLLLLLLLVLLLLLHLLRVLGWRSRSVCLGSVTQMWRSCLQWSTVPSCLPCRPLCCPCEPARFCATSELWVEYSRARLPCPPAVAVPAGAHPDPVLV</sequence>
<dbReference type="Proteomes" id="UP001189429">
    <property type="component" value="Unassembled WGS sequence"/>
</dbReference>